<organism evidence="2 3">
    <name type="scientific">Methylobacterium pseudosasicola</name>
    <dbReference type="NCBI Taxonomy" id="582667"/>
    <lineage>
        <taxon>Bacteria</taxon>
        <taxon>Pseudomonadati</taxon>
        <taxon>Pseudomonadota</taxon>
        <taxon>Alphaproteobacteria</taxon>
        <taxon>Hyphomicrobiales</taxon>
        <taxon>Methylobacteriaceae</taxon>
        <taxon>Methylobacterium</taxon>
    </lineage>
</organism>
<keyword evidence="2" id="KW-0540">Nuclease</keyword>
<dbReference type="STRING" id="582667.SAMN05192568_107527"/>
<dbReference type="Gene3D" id="3.90.320.10">
    <property type="match status" value="1"/>
</dbReference>
<dbReference type="SUPFAM" id="SSF52980">
    <property type="entry name" value="Restriction endonuclease-like"/>
    <property type="match status" value="1"/>
</dbReference>
<evidence type="ECO:0000313" key="2">
    <source>
        <dbReference type="EMBL" id="SFM91632.1"/>
    </source>
</evidence>
<dbReference type="Proteomes" id="UP000199048">
    <property type="component" value="Unassembled WGS sequence"/>
</dbReference>
<feature type="domain" description="YqaJ viral recombinase" evidence="1">
    <location>
        <begin position="14"/>
        <end position="152"/>
    </location>
</feature>
<keyword evidence="2" id="KW-0255">Endonuclease</keyword>
<dbReference type="GO" id="GO:0004519">
    <property type="term" value="F:endonuclease activity"/>
    <property type="evidence" value="ECO:0007669"/>
    <property type="project" value="UniProtKB-KW"/>
</dbReference>
<dbReference type="EMBL" id="FOTK01000075">
    <property type="protein sequence ID" value="SFM91632.1"/>
    <property type="molecule type" value="Genomic_DNA"/>
</dbReference>
<dbReference type="InterPro" id="IPR011335">
    <property type="entry name" value="Restrct_endonuc-II-like"/>
</dbReference>
<dbReference type="AlphaFoldDB" id="A0A1I4URP1"/>
<accession>A0A1I4URP1</accession>
<name>A0A1I4URP1_9HYPH</name>
<proteinExistence type="predicted"/>
<protein>
    <submittedName>
        <fullName evidence="2">Phage-related protein, predicted endonuclease</fullName>
    </submittedName>
</protein>
<dbReference type="InterPro" id="IPR019080">
    <property type="entry name" value="YqaJ_viral_recombinase"/>
</dbReference>
<evidence type="ECO:0000313" key="3">
    <source>
        <dbReference type="Proteomes" id="UP000199048"/>
    </source>
</evidence>
<sequence length="311" mass="34203">MKITRIPFTTREAWLAARAQDVTASTVASLVGAHPFMSAYELHALKTGRISELAEETGPIRRGRLLEPVAIELMREQKPEWRIQSNRDYFRDPAARLGATPDTIVECPHFGLGTVQVKSVERSIFSRNWREVDTGEVELPVGYALQVITEAHLLGAKWAAVGALVVSHDVTLEIIEVPIHAGVIDTLRRAVAEFWATVAAGGVPEPDWKRDASLAARLQGDTGQTIDLSSDNALPELLDERDATKARMKADDERCKAIDAEIRAKVGFAAGATLPGWKISLKTQETKAYEVAARVTRPIRITRIKQKDLAA</sequence>
<evidence type="ECO:0000259" key="1">
    <source>
        <dbReference type="Pfam" id="PF09588"/>
    </source>
</evidence>
<reference evidence="3" key="1">
    <citation type="submission" date="2016-10" db="EMBL/GenBank/DDBJ databases">
        <authorList>
            <person name="Varghese N."/>
            <person name="Submissions S."/>
        </authorList>
    </citation>
    <scope>NUCLEOTIDE SEQUENCE [LARGE SCALE GENOMIC DNA]</scope>
    <source>
        <strain evidence="3">BL36</strain>
    </source>
</reference>
<keyword evidence="2" id="KW-0378">Hydrolase</keyword>
<dbReference type="Pfam" id="PF09588">
    <property type="entry name" value="YqaJ"/>
    <property type="match status" value="1"/>
</dbReference>
<gene>
    <name evidence="2" type="ORF">SAMN05192568_107527</name>
</gene>
<dbReference type="RefSeq" id="WP_167367891.1">
    <property type="nucleotide sequence ID" value="NZ_FOTK01000075.1"/>
</dbReference>
<dbReference type="InterPro" id="IPR011604">
    <property type="entry name" value="PDDEXK-like_dom_sf"/>
</dbReference>
<keyword evidence="3" id="KW-1185">Reference proteome</keyword>